<reference evidence="1" key="2">
    <citation type="submission" date="2022-06" db="UniProtKB">
        <authorList>
            <consortium name="EnsemblMetazoa"/>
        </authorList>
    </citation>
    <scope>IDENTIFICATION</scope>
    <source>
        <strain evidence="1">PS312</strain>
    </source>
</reference>
<organism evidence="1 2">
    <name type="scientific">Pristionchus pacificus</name>
    <name type="common">Parasitic nematode worm</name>
    <dbReference type="NCBI Taxonomy" id="54126"/>
    <lineage>
        <taxon>Eukaryota</taxon>
        <taxon>Metazoa</taxon>
        <taxon>Ecdysozoa</taxon>
        <taxon>Nematoda</taxon>
        <taxon>Chromadorea</taxon>
        <taxon>Rhabditida</taxon>
        <taxon>Rhabditina</taxon>
        <taxon>Diplogasteromorpha</taxon>
        <taxon>Diplogasteroidea</taxon>
        <taxon>Neodiplogasteridae</taxon>
        <taxon>Pristionchus</taxon>
    </lineage>
</organism>
<sequence>SDKMQQKNRDPMNLASLTVTTSATPSCPTRDLWTRCSWMRNLARRLPSVRPEEAAEEACEEACVTVEVVVDLAAVDVEDSKMLRCLLLPLVSLLSSPCSTSPIACVSYWEGYKKMPRFLSIEAFGKTPPSSTNVTNML</sequence>
<evidence type="ECO:0000313" key="1">
    <source>
        <dbReference type="EnsemblMetazoa" id="PPA43248.1"/>
    </source>
</evidence>
<reference evidence="2" key="1">
    <citation type="journal article" date="2008" name="Nat. Genet.">
        <title>The Pristionchus pacificus genome provides a unique perspective on nematode lifestyle and parasitism.</title>
        <authorList>
            <person name="Dieterich C."/>
            <person name="Clifton S.W."/>
            <person name="Schuster L.N."/>
            <person name="Chinwalla A."/>
            <person name="Delehaunty K."/>
            <person name="Dinkelacker I."/>
            <person name="Fulton L."/>
            <person name="Fulton R."/>
            <person name="Godfrey J."/>
            <person name="Minx P."/>
            <person name="Mitreva M."/>
            <person name="Roeseler W."/>
            <person name="Tian H."/>
            <person name="Witte H."/>
            <person name="Yang S.P."/>
            <person name="Wilson R.K."/>
            <person name="Sommer R.J."/>
        </authorList>
    </citation>
    <scope>NUCLEOTIDE SEQUENCE [LARGE SCALE GENOMIC DNA]</scope>
    <source>
        <strain evidence="2">PS312</strain>
    </source>
</reference>
<proteinExistence type="predicted"/>
<dbReference type="Proteomes" id="UP000005239">
    <property type="component" value="Unassembled WGS sequence"/>
</dbReference>
<name>A0A2A6CE16_PRIPA</name>
<evidence type="ECO:0000313" key="2">
    <source>
        <dbReference type="Proteomes" id="UP000005239"/>
    </source>
</evidence>
<dbReference type="AlphaFoldDB" id="A0A2A6CE16"/>
<keyword evidence="2" id="KW-1185">Reference proteome</keyword>
<dbReference type="EnsemblMetazoa" id="PPA43248.1">
    <property type="protein sequence ID" value="PPA43248.1"/>
    <property type="gene ID" value="WBGene00281617"/>
</dbReference>
<accession>A0A8R1V0E3</accession>
<accession>A0A2A6CE16</accession>
<protein>
    <submittedName>
        <fullName evidence="1">Uncharacterized protein</fullName>
    </submittedName>
</protein>
<gene>
    <name evidence="1" type="primary">WBGene00281617</name>
</gene>